<dbReference type="Proteomes" id="UP001553161">
    <property type="component" value="Unassembled WGS sequence"/>
</dbReference>
<evidence type="ECO:0000313" key="2">
    <source>
        <dbReference type="EMBL" id="MEV8466548.1"/>
    </source>
</evidence>
<keyword evidence="3" id="KW-1185">Reference proteome</keyword>
<reference evidence="2 3" key="1">
    <citation type="submission" date="2024-07" db="EMBL/GenBank/DDBJ databases">
        <authorList>
            <person name="Kang M."/>
        </authorList>
    </citation>
    <scope>NUCLEOTIDE SEQUENCE [LARGE SCALE GENOMIC DNA]</scope>
    <source>
        <strain evidence="2 3">DFM31</strain>
    </source>
</reference>
<sequence length="141" mass="14720">MANVSVTTNEILNPGDTAEFTYTALERLRVNTIALSGTGSNGGKDLDNIEYGFTSATVNSFKNDGIVIVFSKTAASALASLPGGFMDVGDTFTIYWEDGILYPVNVGASFTTSEVPLPAALPLLAGGLGLLGLARRRKARA</sequence>
<organism evidence="2 3">
    <name type="scientific">Meridianimarinicoccus marinus</name>
    <dbReference type="NCBI Taxonomy" id="3231483"/>
    <lineage>
        <taxon>Bacteria</taxon>
        <taxon>Pseudomonadati</taxon>
        <taxon>Pseudomonadota</taxon>
        <taxon>Alphaproteobacteria</taxon>
        <taxon>Rhodobacterales</taxon>
        <taxon>Paracoccaceae</taxon>
        <taxon>Meridianimarinicoccus</taxon>
    </lineage>
</organism>
<comment type="caution">
    <text evidence="2">The sequence shown here is derived from an EMBL/GenBank/DDBJ whole genome shotgun (WGS) entry which is preliminary data.</text>
</comment>
<dbReference type="EMBL" id="JBFBVU010000006">
    <property type="protein sequence ID" value="MEV8466548.1"/>
    <property type="molecule type" value="Genomic_DNA"/>
</dbReference>
<proteinExistence type="predicted"/>
<keyword evidence="1" id="KW-0812">Transmembrane</keyword>
<dbReference type="RefSeq" id="WP_366192345.1">
    <property type="nucleotide sequence ID" value="NZ_JBFBVU010000006.1"/>
</dbReference>
<feature type="transmembrane region" description="Helical" evidence="1">
    <location>
        <begin position="115"/>
        <end position="134"/>
    </location>
</feature>
<evidence type="ECO:0000256" key="1">
    <source>
        <dbReference type="SAM" id="Phobius"/>
    </source>
</evidence>
<evidence type="ECO:0000313" key="3">
    <source>
        <dbReference type="Proteomes" id="UP001553161"/>
    </source>
</evidence>
<gene>
    <name evidence="2" type="ORF">AB0T83_07100</name>
</gene>
<name>A0ABV3L4U7_9RHOB</name>
<keyword evidence="1" id="KW-1133">Transmembrane helix</keyword>
<accession>A0ABV3L4U7</accession>
<keyword evidence="1" id="KW-0472">Membrane</keyword>
<protein>
    <submittedName>
        <fullName evidence="2">PEP-CTERM sorting domain-containing protein</fullName>
    </submittedName>
</protein>